<dbReference type="GO" id="GO:0006313">
    <property type="term" value="P:DNA transposition"/>
    <property type="evidence" value="ECO:0007669"/>
    <property type="project" value="InterPro"/>
</dbReference>
<dbReference type="Gene3D" id="3.30.70.1290">
    <property type="entry name" value="Transposase IS200-like"/>
    <property type="match status" value="1"/>
</dbReference>
<dbReference type="Pfam" id="PF01797">
    <property type="entry name" value="Y1_Tnp"/>
    <property type="match status" value="1"/>
</dbReference>
<accession>A0A0G1C213</accession>
<dbReference type="PANTHER" id="PTHR34322">
    <property type="entry name" value="TRANSPOSASE, Y1_TNP DOMAIN-CONTAINING"/>
    <property type="match status" value="1"/>
</dbReference>
<dbReference type="Proteomes" id="UP000034213">
    <property type="component" value="Unassembled WGS sequence"/>
</dbReference>
<protein>
    <recommendedName>
        <fullName evidence="1">Transposase IS200-like domain-containing protein</fullName>
    </recommendedName>
</protein>
<sequence>FKNTQDYAVFLNYLKEYLSPLPEKHPQRQIAVNNKDYQCRNYCNSVILIAYCLMTNHFHLLIKQTDARNIELFMRSFATRYASYFNKRYQRSGTLFEGPYKAVLIDSDEQLLHLSRYIHLNPSPNLFKQPSSYPDYLQHKNTSWVQTQDILQYFKNPLAYKHFVEAENQSSLSIITNFSLDS</sequence>
<organism evidence="2">
    <name type="scientific">Candidatus Beckwithbacteria bacterium GW2011_GWA2_43_10</name>
    <dbReference type="NCBI Taxonomy" id="1618369"/>
    <lineage>
        <taxon>Bacteria</taxon>
        <taxon>Candidatus Beckwithiibacteriota</taxon>
    </lineage>
</organism>
<evidence type="ECO:0000259" key="1">
    <source>
        <dbReference type="SMART" id="SM01321"/>
    </source>
</evidence>
<comment type="caution">
    <text evidence="2">The sequence shown here is derived from an EMBL/GenBank/DDBJ whole genome shotgun (WGS) entry which is preliminary data.</text>
</comment>
<dbReference type="SUPFAM" id="SSF143422">
    <property type="entry name" value="Transposase IS200-like"/>
    <property type="match status" value="1"/>
</dbReference>
<feature type="non-terminal residue" evidence="2">
    <location>
        <position position="1"/>
    </location>
</feature>
<gene>
    <name evidence="2" type="ORF">UV54_C0032G0001</name>
</gene>
<feature type="domain" description="Transposase IS200-like" evidence="1">
    <location>
        <begin position="25"/>
        <end position="121"/>
    </location>
</feature>
<dbReference type="PATRIC" id="fig|1618369.3.peg.449"/>
<proteinExistence type="predicted"/>
<name>A0A0G1C213_9BACT</name>
<dbReference type="AlphaFoldDB" id="A0A0G1C213"/>
<dbReference type="GO" id="GO:0003677">
    <property type="term" value="F:DNA binding"/>
    <property type="evidence" value="ECO:0007669"/>
    <property type="project" value="InterPro"/>
</dbReference>
<evidence type="ECO:0000313" key="2">
    <source>
        <dbReference type="EMBL" id="KKS79549.1"/>
    </source>
</evidence>
<dbReference type="InterPro" id="IPR002686">
    <property type="entry name" value="Transposase_17"/>
</dbReference>
<dbReference type="InterPro" id="IPR036515">
    <property type="entry name" value="Transposase_17_sf"/>
</dbReference>
<reference evidence="2" key="1">
    <citation type="journal article" date="2015" name="Nature">
        <title>rRNA introns, odd ribosomes, and small enigmatic genomes across a large radiation of phyla.</title>
        <authorList>
            <person name="Brown C.T."/>
            <person name="Hug L.A."/>
            <person name="Thomas B.C."/>
            <person name="Sharon I."/>
            <person name="Castelle C.J."/>
            <person name="Singh A."/>
            <person name="Wilkins M.J."/>
            <person name="Williams K.H."/>
            <person name="Banfield J.F."/>
        </authorList>
    </citation>
    <scope>NUCLEOTIDE SEQUENCE [LARGE SCALE GENOMIC DNA]</scope>
</reference>
<dbReference type="PANTHER" id="PTHR34322:SF2">
    <property type="entry name" value="TRANSPOSASE IS200-LIKE DOMAIN-CONTAINING PROTEIN"/>
    <property type="match status" value="1"/>
</dbReference>
<dbReference type="EMBL" id="LCEW01000032">
    <property type="protein sequence ID" value="KKS79549.1"/>
    <property type="molecule type" value="Genomic_DNA"/>
</dbReference>
<dbReference type="SMART" id="SM01321">
    <property type="entry name" value="Y1_Tnp"/>
    <property type="match status" value="1"/>
</dbReference>
<dbReference type="GO" id="GO:0004803">
    <property type="term" value="F:transposase activity"/>
    <property type="evidence" value="ECO:0007669"/>
    <property type="project" value="InterPro"/>
</dbReference>